<reference evidence="2" key="1">
    <citation type="journal article" date="2023" name="bioRxiv">
        <title>Improved chromosome-level genome assembly for marigold (Tagetes erecta).</title>
        <authorList>
            <person name="Jiang F."/>
            <person name="Yuan L."/>
            <person name="Wang S."/>
            <person name="Wang H."/>
            <person name="Xu D."/>
            <person name="Wang A."/>
            <person name="Fan W."/>
        </authorList>
    </citation>
    <scope>NUCLEOTIDE SEQUENCE</scope>
    <source>
        <strain evidence="2">WSJ</strain>
        <tissue evidence="2">Leaf</tissue>
    </source>
</reference>
<feature type="region of interest" description="Disordered" evidence="1">
    <location>
        <begin position="43"/>
        <end position="80"/>
    </location>
</feature>
<evidence type="ECO:0000256" key="1">
    <source>
        <dbReference type="SAM" id="MobiDB-lite"/>
    </source>
</evidence>
<organism evidence="2 3">
    <name type="scientific">Tagetes erecta</name>
    <name type="common">African marigold</name>
    <dbReference type="NCBI Taxonomy" id="13708"/>
    <lineage>
        <taxon>Eukaryota</taxon>
        <taxon>Viridiplantae</taxon>
        <taxon>Streptophyta</taxon>
        <taxon>Embryophyta</taxon>
        <taxon>Tracheophyta</taxon>
        <taxon>Spermatophyta</taxon>
        <taxon>Magnoliopsida</taxon>
        <taxon>eudicotyledons</taxon>
        <taxon>Gunneridae</taxon>
        <taxon>Pentapetalae</taxon>
        <taxon>asterids</taxon>
        <taxon>campanulids</taxon>
        <taxon>Asterales</taxon>
        <taxon>Asteraceae</taxon>
        <taxon>Asteroideae</taxon>
        <taxon>Heliantheae alliance</taxon>
        <taxon>Tageteae</taxon>
        <taxon>Tagetes</taxon>
    </lineage>
</organism>
<feature type="compositionally biased region" description="Acidic residues" evidence="1">
    <location>
        <begin position="50"/>
        <end position="80"/>
    </location>
</feature>
<gene>
    <name evidence="2" type="ORF">QVD17_39405</name>
</gene>
<dbReference type="AlphaFoldDB" id="A0AAD8NH35"/>
<name>A0AAD8NH35_TARER</name>
<comment type="caution">
    <text evidence="2">The sequence shown here is derived from an EMBL/GenBank/DDBJ whole genome shotgun (WGS) entry which is preliminary data.</text>
</comment>
<evidence type="ECO:0000313" key="3">
    <source>
        <dbReference type="Proteomes" id="UP001229421"/>
    </source>
</evidence>
<feature type="region of interest" description="Disordered" evidence="1">
    <location>
        <begin position="187"/>
        <end position="208"/>
    </location>
</feature>
<evidence type="ECO:0000313" key="2">
    <source>
        <dbReference type="EMBL" id="KAK1407778.1"/>
    </source>
</evidence>
<keyword evidence="3" id="KW-1185">Reference proteome</keyword>
<feature type="compositionally biased region" description="Polar residues" evidence="1">
    <location>
        <begin position="188"/>
        <end position="208"/>
    </location>
</feature>
<proteinExistence type="predicted"/>
<sequence length="227" mass="26889">MEKKWKAGQFPFAIRRIKDSEFKFIKTREAYILQDVKGKQEHRFPREVVEGDDEDDDEMMEEGEEIGNEEDGDGVNGEEDELVYKENKWNRETLKYEEETRRYEEAKKWRQDPDEITRCNIYQQEKYYNNIIDFVEQVREREHYIAGLPIEENYTRKDYSSTYPYVVGTPVPPYPLLQQSDWWPKPSRLSNAEEGSSNGIQPNNPFETSSLAKGLYESLFGDHSGSR</sequence>
<dbReference type="EMBL" id="JAUHHV010000011">
    <property type="protein sequence ID" value="KAK1407778.1"/>
    <property type="molecule type" value="Genomic_DNA"/>
</dbReference>
<accession>A0AAD8NH35</accession>
<protein>
    <submittedName>
        <fullName evidence="2">Uncharacterized protein</fullName>
    </submittedName>
</protein>
<dbReference type="Proteomes" id="UP001229421">
    <property type="component" value="Unassembled WGS sequence"/>
</dbReference>